<protein>
    <submittedName>
        <fullName evidence="2">Methyltransferase domain-containing protein</fullName>
    </submittedName>
</protein>
<dbReference type="InterPro" id="IPR029063">
    <property type="entry name" value="SAM-dependent_MTases_sf"/>
</dbReference>
<reference evidence="2" key="1">
    <citation type="submission" date="2021-12" db="EMBL/GenBank/DDBJ databases">
        <title>Alicyclobacillaceae gen. nov., sp. nov., isolated from chalcocite enrichment system.</title>
        <authorList>
            <person name="Jiang Z."/>
        </authorList>
    </citation>
    <scope>NUCLEOTIDE SEQUENCE</scope>
    <source>
        <strain evidence="2">MYW30-H2</strain>
    </source>
</reference>
<dbReference type="Gene3D" id="3.40.50.150">
    <property type="entry name" value="Vaccinia Virus protein VP39"/>
    <property type="match status" value="1"/>
</dbReference>
<name>A0ABY4CLC8_9BACL</name>
<dbReference type="RefSeq" id="WP_347437954.1">
    <property type="nucleotide sequence ID" value="NZ_CP089291.1"/>
</dbReference>
<keyword evidence="2" id="KW-0808">Transferase</keyword>
<evidence type="ECO:0000259" key="1">
    <source>
        <dbReference type="Pfam" id="PF08241"/>
    </source>
</evidence>
<organism evidence="2 3">
    <name type="scientific">Fodinisporobacter ferrooxydans</name>
    <dbReference type="NCBI Taxonomy" id="2901836"/>
    <lineage>
        <taxon>Bacteria</taxon>
        <taxon>Bacillati</taxon>
        <taxon>Bacillota</taxon>
        <taxon>Bacilli</taxon>
        <taxon>Bacillales</taxon>
        <taxon>Alicyclobacillaceae</taxon>
        <taxon>Fodinisporobacter</taxon>
    </lineage>
</organism>
<dbReference type="Pfam" id="PF08241">
    <property type="entry name" value="Methyltransf_11"/>
    <property type="match status" value="1"/>
</dbReference>
<keyword evidence="2" id="KW-0489">Methyltransferase</keyword>
<gene>
    <name evidence="2" type="ORF">LSG31_03130</name>
</gene>
<evidence type="ECO:0000313" key="2">
    <source>
        <dbReference type="EMBL" id="UOF91265.1"/>
    </source>
</evidence>
<dbReference type="SUPFAM" id="SSF53335">
    <property type="entry name" value="S-adenosyl-L-methionine-dependent methyltransferases"/>
    <property type="match status" value="1"/>
</dbReference>
<dbReference type="CDD" id="cd02440">
    <property type="entry name" value="AdoMet_MTases"/>
    <property type="match status" value="1"/>
</dbReference>
<dbReference type="EMBL" id="CP089291">
    <property type="protein sequence ID" value="UOF91265.1"/>
    <property type="molecule type" value="Genomic_DNA"/>
</dbReference>
<accession>A0ABY4CLC8</accession>
<keyword evidence="3" id="KW-1185">Reference proteome</keyword>
<dbReference type="InterPro" id="IPR013216">
    <property type="entry name" value="Methyltransf_11"/>
</dbReference>
<dbReference type="Proteomes" id="UP000830167">
    <property type="component" value="Chromosome"/>
</dbReference>
<dbReference type="PANTHER" id="PTHR43591:SF110">
    <property type="entry name" value="RHODANESE DOMAIN-CONTAINING PROTEIN"/>
    <property type="match status" value="1"/>
</dbReference>
<feature type="domain" description="Methyltransferase type 11" evidence="1">
    <location>
        <begin position="57"/>
        <end position="158"/>
    </location>
</feature>
<dbReference type="PANTHER" id="PTHR43591">
    <property type="entry name" value="METHYLTRANSFERASE"/>
    <property type="match status" value="1"/>
</dbReference>
<evidence type="ECO:0000313" key="3">
    <source>
        <dbReference type="Proteomes" id="UP000830167"/>
    </source>
</evidence>
<dbReference type="GO" id="GO:0008168">
    <property type="term" value="F:methyltransferase activity"/>
    <property type="evidence" value="ECO:0007669"/>
    <property type="project" value="UniProtKB-KW"/>
</dbReference>
<proteinExistence type="predicted"/>
<dbReference type="GO" id="GO:0032259">
    <property type="term" value="P:methylation"/>
    <property type="evidence" value="ECO:0007669"/>
    <property type="project" value="UniProtKB-KW"/>
</dbReference>
<sequence>MDTLTAFYEEIDRQYELFLKEKTELNDWWLMLQTYYMSISRRSILHSLPIQPSYRILDLGTGFGAVPLELASHWQVKVEGIDIDQAKIKIAHQMKNRIENQMKLPGDIHYQWGDANQLPYDDNSFDFVISWYVFQHLTNPLHVLEEIFRVLRPGGIVCLIDVDDQLVLTYPEPLPEEKQLRKALSQVQKLRGGDRYIGRKLPSYLHHAEFKNISATIITQTQFQKQTMENIDQKMMLDHYMRVKDAILEFEIMTEKEFHQCIQKVSAHGESAYGFVSNAQVVTLAQRPN</sequence>